<dbReference type="Pfam" id="PF12323">
    <property type="entry name" value="HTH_OrfB_IS605"/>
    <property type="match status" value="1"/>
</dbReference>
<keyword evidence="3" id="KW-0815">Transposition</keyword>
<evidence type="ECO:0000256" key="1">
    <source>
        <dbReference type="ARBA" id="ARBA00008761"/>
    </source>
</evidence>
<dbReference type="Pfam" id="PF01385">
    <property type="entry name" value="OrfB_IS605"/>
    <property type="match status" value="1"/>
</dbReference>
<evidence type="ECO:0000256" key="7">
    <source>
        <dbReference type="ARBA" id="ARBA00023172"/>
    </source>
</evidence>
<dbReference type="InterPro" id="IPR010095">
    <property type="entry name" value="Cas12f1-like_TNB"/>
</dbReference>
<feature type="domain" description="Probable transposase IS891/IS1136/IS1341" evidence="8">
    <location>
        <begin position="167"/>
        <end position="282"/>
    </location>
</feature>
<gene>
    <name evidence="11" type="ORF">CR203_18995</name>
</gene>
<comment type="similarity">
    <text evidence="1">In the C-terminal section; belongs to the transposase 35 family.</text>
</comment>
<evidence type="ECO:0000256" key="4">
    <source>
        <dbReference type="ARBA" id="ARBA00022723"/>
    </source>
</evidence>
<evidence type="ECO:0000313" key="12">
    <source>
        <dbReference type="Proteomes" id="UP000281498"/>
    </source>
</evidence>
<dbReference type="GO" id="GO:0006310">
    <property type="term" value="P:DNA recombination"/>
    <property type="evidence" value="ECO:0007669"/>
    <property type="project" value="UniProtKB-KW"/>
</dbReference>
<sequence>MTKKNKAFKFRLYPSIEQLHLMKKTFGCVRFTYNKMLKDRMDTYERFKDNKEMLLKQKHPTPAKYKTDYSFLKEVDSLSLANAQMNLDKAYKSFFKKIAKFPTFKSKKHKQSYTTNLVNGNIEILDGHIKLPKLKWVKVKQHRDIPEKHRLKSVTISMTGSGKIYASILTEFEEATKPIDPHNVVGLDFSMRELYVTSDGEKANYPRFYRQSLEKLAKEQRVLSRRKKGSNRWDKQKRKVAKLQEKTAHQRRDFLHKKSYALANKYDAVAIEDLDMKGMSKSLTFGKSVSDNGWGRFTTFLQYKFEDRGKSFVKIDKWFPSSKMCSECGEVKETLLLSERKYTCSCGNESDRDENAAKNIKNEGKRLLSETKIA</sequence>
<keyword evidence="6" id="KW-0238">DNA-binding</keyword>
<keyword evidence="7" id="KW-0233">DNA recombination</keyword>
<evidence type="ECO:0000256" key="3">
    <source>
        <dbReference type="ARBA" id="ARBA00022578"/>
    </source>
</evidence>
<dbReference type="PANTHER" id="PTHR30405:SF25">
    <property type="entry name" value="RNA-GUIDED DNA ENDONUCLEASE INSQ-RELATED"/>
    <property type="match status" value="1"/>
</dbReference>
<dbReference type="NCBIfam" id="NF040570">
    <property type="entry name" value="guided_TnpB"/>
    <property type="match status" value="1"/>
</dbReference>
<accession>A0A3A9JZ18</accession>
<dbReference type="OrthoDB" id="56768at2"/>
<dbReference type="EMBL" id="PDOE01000012">
    <property type="protein sequence ID" value="RKL65737.1"/>
    <property type="molecule type" value="Genomic_DNA"/>
</dbReference>
<evidence type="ECO:0000259" key="10">
    <source>
        <dbReference type="Pfam" id="PF12323"/>
    </source>
</evidence>
<proteinExistence type="inferred from homology"/>
<dbReference type="AlphaFoldDB" id="A0A3A9JZ18"/>
<evidence type="ECO:0000256" key="2">
    <source>
        <dbReference type="ARBA" id="ARBA00011044"/>
    </source>
</evidence>
<dbReference type="InterPro" id="IPR051399">
    <property type="entry name" value="RNA-guided_DNA_endo/Transpos"/>
</dbReference>
<dbReference type="InterPro" id="IPR021027">
    <property type="entry name" value="Transposase_put_HTH"/>
</dbReference>
<evidence type="ECO:0000259" key="8">
    <source>
        <dbReference type="Pfam" id="PF01385"/>
    </source>
</evidence>
<evidence type="ECO:0000313" key="11">
    <source>
        <dbReference type="EMBL" id="RKL65737.1"/>
    </source>
</evidence>
<feature type="domain" description="Cas12f1-like TNB" evidence="9">
    <location>
        <begin position="294"/>
        <end position="360"/>
    </location>
</feature>
<dbReference type="InterPro" id="IPR001959">
    <property type="entry name" value="Transposase"/>
</dbReference>
<dbReference type="GO" id="GO:0032196">
    <property type="term" value="P:transposition"/>
    <property type="evidence" value="ECO:0007669"/>
    <property type="project" value="UniProtKB-KW"/>
</dbReference>
<evidence type="ECO:0000256" key="5">
    <source>
        <dbReference type="ARBA" id="ARBA00022833"/>
    </source>
</evidence>
<organism evidence="11 12">
    <name type="scientific">Salipaludibacillus neizhouensis</name>
    <dbReference type="NCBI Taxonomy" id="885475"/>
    <lineage>
        <taxon>Bacteria</taxon>
        <taxon>Bacillati</taxon>
        <taxon>Bacillota</taxon>
        <taxon>Bacilli</taxon>
        <taxon>Bacillales</taxon>
        <taxon>Bacillaceae</taxon>
    </lineage>
</organism>
<reference evidence="11 12" key="1">
    <citation type="submission" date="2017-10" db="EMBL/GenBank/DDBJ databases">
        <title>Bacillus sp. nov., a halophilic bacterium isolated from a Keqin Lake.</title>
        <authorList>
            <person name="Wang H."/>
        </authorList>
    </citation>
    <scope>NUCLEOTIDE SEQUENCE [LARGE SCALE GENOMIC DNA]</scope>
    <source>
        <strain evidence="11 12">KCTC 13187</strain>
    </source>
</reference>
<comment type="caution">
    <text evidence="11">The sequence shown here is derived from an EMBL/GenBank/DDBJ whole genome shotgun (WGS) entry which is preliminary data.</text>
</comment>
<protein>
    <submittedName>
        <fullName evidence="11">Transposase</fullName>
    </submittedName>
</protein>
<dbReference type="GO" id="GO:0003677">
    <property type="term" value="F:DNA binding"/>
    <property type="evidence" value="ECO:0007669"/>
    <property type="project" value="UniProtKB-KW"/>
</dbReference>
<dbReference type="PANTHER" id="PTHR30405">
    <property type="entry name" value="TRANSPOSASE"/>
    <property type="match status" value="1"/>
</dbReference>
<dbReference type="Proteomes" id="UP000281498">
    <property type="component" value="Unassembled WGS sequence"/>
</dbReference>
<evidence type="ECO:0000256" key="6">
    <source>
        <dbReference type="ARBA" id="ARBA00023125"/>
    </source>
</evidence>
<dbReference type="Pfam" id="PF07282">
    <property type="entry name" value="Cas12f1-like_TNB"/>
    <property type="match status" value="1"/>
</dbReference>
<dbReference type="RefSeq" id="WP_110937784.1">
    <property type="nucleotide sequence ID" value="NZ_KZ614147.1"/>
</dbReference>
<keyword evidence="5" id="KW-0862">Zinc</keyword>
<dbReference type="GO" id="GO:0046872">
    <property type="term" value="F:metal ion binding"/>
    <property type="evidence" value="ECO:0007669"/>
    <property type="project" value="UniProtKB-KW"/>
</dbReference>
<evidence type="ECO:0000259" key="9">
    <source>
        <dbReference type="Pfam" id="PF07282"/>
    </source>
</evidence>
<keyword evidence="4" id="KW-0479">Metal-binding</keyword>
<name>A0A3A9JZ18_9BACI</name>
<keyword evidence="12" id="KW-1185">Reference proteome</keyword>
<comment type="similarity">
    <text evidence="2">In the N-terminal section; belongs to the transposase 2 family.</text>
</comment>
<feature type="domain" description="Transposase putative helix-turn-helix" evidence="10">
    <location>
        <begin position="1"/>
        <end position="47"/>
    </location>
</feature>